<reference evidence="4" key="1">
    <citation type="submission" date="2023-07" db="EMBL/GenBank/DDBJ databases">
        <title>Genome sequencing of Purple Non-Sulfur Bacteria from various extreme environments.</title>
        <authorList>
            <person name="Mayer M."/>
        </authorList>
    </citation>
    <scope>NUCLEOTIDE SEQUENCE [LARGE SCALE GENOMIC DNA]</scope>
    <source>
        <strain evidence="4">DSM 17935</strain>
    </source>
</reference>
<gene>
    <name evidence="3" type="ORF">M2319_002922</name>
</gene>
<dbReference type="Proteomes" id="UP001209755">
    <property type="component" value="Unassembled WGS sequence"/>
</dbReference>
<dbReference type="PANTHER" id="PTHR12192">
    <property type="entry name" value="CATION TRANSPORT PROTEIN CHAC-RELATED"/>
    <property type="match status" value="1"/>
</dbReference>
<name>A0ABT3HDU5_9HYPH</name>
<dbReference type="EMBL" id="JAOQNS010000008">
    <property type="protein sequence ID" value="MCW2308576.1"/>
    <property type="molecule type" value="Genomic_DNA"/>
</dbReference>
<dbReference type="InterPro" id="IPR006840">
    <property type="entry name" value="ChaC"/>
</dbReference>
<accession>A0ABT3HDU5</accession>
<proteinExistence type="predicted"/>
<dbReference type="SUPFAM" id="SSF110857">
    <property type="entry name" value="Gamma-glutamyl cyclotransferase-like"/>
    <property type="match status" value="1"/>
</dbReference>
<keyword evidence="4" id="KW-1185">Reference proteome</keyword>
<dbReference type="PANTHER" id="PTHR12192:SF2">
    <property type="entry name" value="GLUTATHIONE-SPECIFIC GAMMA-GLUTAMYLCYCLOTRANSFERASE 2"/>
    <property type="match status" value="1"/>
</dbReference>
<evidence type="ECO:0000256" key="2">
    <source>
        <dbReference type="ARBA" id="ARBA00023239"/>
    </source>
</evidence>
<comment type="caution">
    <text evidence="3">The sequence shown here is derived from an EMBL/GenBank/DDBJ whole genome shotgun (WGS) entry which is preliminary data.</text>
</comment>
<dbReference type="Pfam" id="PF04752">
    <property type="entry name" value="ChaC"/>
    <property type="match status" value="1"/>
</dbReference>
<organism evidence="3 4">
    <name type="scientific">Rhodobium gokarnense</name>
    <dbReference type="NCBI Taxonomy" id="364296"/>
    <lineage>
        <taxon>Bacteria</taxon>
        <taxon>Pseudomonadati</taxon>
        <taxon>Pseudomonadota</taxon>
        <taxon>Alphaproteobacteria</taxon>
        <taxon>Hyphomicrobiales</taxon>
        <taxon>Rhodobiaceae</taxon>
        <taxon>Rhodobium</taxon>
    </lineage>
</organism>
<dbReference type="InterPro" id="IPR013024">
    <property type="entry name" value="GGCT-like"/>
</dbReference>
<dbReference type="CDD" id="cd06661">
    <property type="entry name" value="GGCT_like"/>
    <property type="match status" value="1"/>
</dbReference>
<protein>
    <recommendedName>
        <fullName evidence="1">glutathione-specific gamma-glutamylcyclotransferase</fullName>
        <ecNumber evidence="1">4.3.2.7</ecNumber>
    </recommendedName>
</protein>
<dbReference type="InterPro" id="IPR036568">
    <property type="entry name" value="GGCT-like_sf"/>
</dbReference>
<evidence type="ECO:0000256" key="1">
    <source>
        <dbReference type="ARBA" id="ARBA00012344"/>
    </source>
</evidence>
<dbReference type="Gene3D" id="3.10.490.10">
    <property type="entry name" value="Gamma-glutamyl cyclotransferase-like"/>
    <property type="match status" value="1"/>
</dbReference>
<keyword evidence="2" id="KW-0456">Lyase</keyword>
<sequence>MQDFWVFGYGSLMWRPGFDHVEAAPARIAGVHRALCVYSHVHRGTPERPGLVLGLDRGGSCIGMAFRVAAGKRDETLAYLRAREQVTMVYKESIRRVVLEDGSGRATRAIAYVVDRDHEQYAGVLPEDEVIEIVRHGKGQSGPNVEYVVNTARHLEELSIRDHRLTAIADALAG</sequence>
<dbReference type="EC" id="4.3.2.7" evidence="1"/>
<evidence type="ECO:0000313" key="3">
    <source>
        <dbReference type="EMBL" id="MCW2308576.1"/>
    </source>
</evidence>
<dbReference type="RefSeq" id="WP_264602193.1">
    <property type="nucleotide sequence ID" value="NZ_JAOQNS010000008.1"/>
</dbReference>
<evidence type="ECO:0000313" key="4">
    <source>
        <dbReference type="Proteomes" id="UP001209755"/>
    </source>
</evidence>